<reference evidence="9 10" key="1">
    <citation type="submission" date="2020-04" db="EMBL/GenBank/DDBJ databases">
        <title>Perkinsus olseni comparative genomics.</title>
        <authorList>
            <person name="Bogema D.R."/>
        </authorList>
    </citation>
    <scope>NUCLEOTIDE SEQUENCE [LARGE SCALE GENOMIC DNA]</scope>
    <source>
        <strain evidence="9">00978-12</strain>
    </source>
</reference>
<dbReference type="InterPro" id="IPR023214">
    <property type="entry name" value="HAD_sf"/>
</dbReference>
<dbReference type="AlphaFoldDB" id="A0A7J6PNW8"/>
<dbReference type="InterPro" id="IPR002048">
    <property type="entry name" value="EF_hand_dom"/>
</dbReference>
<dbReference type="SUPFAM" id="SSF47473">
    <property type="entry name" value="EF-hand"/>
    <property type="match status" value="1"/>
</dbReference>
<evidence type="ECO:0000313" key="10">
    <source>
        <dbReference type="Proteomes" id="UP000541610"/>
    </source>
</evidence>
<comment type="cofactor">
    <cofactor evidence="1">
        <name>Mg(2+)</name>
        <dbReference type="ChEBI" id="CHEBI:18420"/>
    </cofactor>
</comment>
<feature type="domain" description="EF-hand" evidence="8">
    <location>
        <begin position="22"/>
        <end position="51"/>
    </location>
</feature>
<dbReference type="GO" id="GO:0005829">
    <property type="term" value="C:cytosol"/>
    <property type="evidence" value="ECO:0007669"/>
    <property type="project" value="TreeGrafter"/>
</dbReference>
<evidence type="ECO:0000256" key="4">
    <source>
        <dbReference type="ARBA" id="ARBA00022801"/>
    </source>
</evidence>
<dbReference type="Proteomes" id="UP000541610">
    <property type="component" value="Unassembled WGS sequence"/>
</dbReference>
<comment type="caution">
    <text evidence="9">The sequence shown here is derived from an EMBL/GenBank/DDBJ whole genome shotgun (WGS) entry which is preliminary data.</text>
</comment>
<dbReference type="EMBL" id="JABANP010000002">
    <property type="protein sequence ID" value="KAF4697597.1"/>
    <property type="molecule type" value="Genomic_DNA"/>
</dbReference>
<proteinExistence type="inferred from homology"/>
<protein>
    <recommendedName>
        <fullName evidence="8">EF-hand domain-containing protein</fullName>
    </recommendedName>
</protein>
<name>A0A7J6PNW8_PEROL</name>
<dbReference type="InterPro" id="IPR006323">
    <property type="entry name" value="Phosphonoacetald_hydro"/>
</dbReference>
<dbReference type="InterPro" id="IPR050155">
    <property type="entry name" value="HAD-like_hydrolase_sf"/>
</dbReference>
<dbReference type="PROSITE" id="PS00018">
    <property type="entry name" value="EF_HAND_1"/>
    <property type="match status" value="1"/>
</dbReference>
<evidence type="ECO:0000256" key="6">
    <source>
        <dbReference type="ARBA" id="ARBA00022842"/>
    </source>
</evidence>
<dbReference type="NCBIfam" id="TIGR01422">
    <property type="entry name" value="phosphonatase"/>
    <property type="match status" value="1"/>
</dbReference>
<organism evidence="9 10">
    <name type="scientific">Perkinsus olseni</name>
    <name type="common">Perkinsus atlanticus</name>
    <dbReference type="NCBI Taxonomy" id="32597"/>
    <lineage>
        <taxon>Eukaryota</taxon>
        <taxon>Sar</taxon>
        <taxon>Alveolata</taxon>
        <taxon>Perkinsozoa</taxon>
        <taxon>Perkinsea</taxon>
        <taxon>Perkinsida</taxon>
        <taxon>Perkinsidae</taxon>
        <taxon>Perkinsus</taxon>
    </lineage>
</organism>
<dbReference type="GO" id="GO:0019700">
    <property type="term" value="P:organic phosphonate catabolic process"/>
    <property type="evidence" value="ECO:0007669"/>
    <property type="project" value="InterPro"/>
</dbReference>
<evidence type="ECO:0000313" key="9">
    <source>
        <dbReference type="EMBL" id="KAF4697597.1"/>
    </source>
</evidence>
<dbReference type="InterPro" id="IPR023198">
    <property type="entry name" value="PGP-like_dom2"/>
</dbReference>
<dbReference type="GO" id="GO:0005509">
    <property type="term" value="F:calcium ion binding"/>
    <property type="evidence" value="ECO:0007669"/>
    <property type="project" value="InterPro"/>
</dbReference>
<keyword evidence="7" id="KW-0704">Schiff base</keyword>
<dbReference type="Gene3D" id="3.40.50.1000">
    <property type="entry name" value="HAD superfamily/HAD-like"/>
    <property type="match status" value="1"/>
</dbReference>
<dbReference type="PANTHER" id="PTHR43434">
    <property type="entry name" value="PHOSPHOGLYCOLATE PHOSPHATASE"/>
    <property type="match status" value="1"/>
</dbReference>
<evidence type="ECO:0000256" key="3">
    <source>
        <dbReference type="ARBA" id="ARBA00022723"/>
    </source>
</evidence>
<evidence type="ECO:0000256" key="5">
    <source>
        <dbReference type="ARBA" id="ARBA00022837"/>
    </source>
</evidence>
<keyword evidence="6" id="KW-0460">Magnesium</keyword>
<dbReference type="FunFam" id="1.10.150.240:FF:000006">
    <property type="entry name" value="Phosphonoacetaldehyde hydrolase"/>
    <property type="match status" value="1"/>
</dbReference>
<sequence>MHGDSSPSSPSGGPADGSFDERAVFYLFDADADGRLTAEEFREALKVCGVQLTDQEFNEDVLVEFGSQPNVIIFSSAVAVCRERNLDPAVFRGLFDPLVDTEGHIQTDCLEYLLRRPTDSSGRPSFSEDEITELLDVATDGDGLSVNDLWSSPPQPSWSFSLPLMLSNAFTVLRRGRPAFGARAMATGRLKACILDWSGTTADAHVLAPAVVFVEVFRKFGVDITMKESRLPMGLRKDLHIAKILEIPSVQERWQRIKGRPSTQADVDAMFEAFVPMQCEVVERRLPLLVLWYNLKIGSTTGFTKVMVDILLEKAKEQGYSPDSSVAGDEVAAPASFNRRRLCSIKTSAIWDVYPIESVVKVDDTVSGVGEGLSAGCWSVGVAGLSNYTDIDSLEQWESMPKTERDERVQMSRDKLNTSGAHYVIDSIKDLPVVVEDINTRMRNGRSLDKRLLTFY</sequence>
<dbReference type="InterPro" id="IPR036412">
    <property type="entry name" value="HAD-like_sf"/>
</dbReference>
<dbReference type="CDD" id="cd00051">
    <property type="entry name" value="EFh"/>
    <property type="match status" value="1"/>
</dbReference>
<evidence type="ECO:0000256" key="1">
    <source>
        <dbReference type="ARBA" id="ARBA00001946"/>
    </source>
</evidence>
<dbReference type="PROSITE" id="PS50222">
    <property type="entry name" value="EF_HAND_2"/>
    <property type="match status" value="1"/>
</dbReference>
<dbReference type="OrthoDB" id="40579at2759"/>
<dbReference type="HAMAP" id="MF_01375">
    <property type="entry name" value="PhnX"/>
    <property type="match status" value="1"/>
</dbReference>
<dbReference type="InterPro" id="IPR018247">
    <property type="entry name" value="EF_Hand_1_Ca_BS"/>
</dbReference>
<dbReference type="SUPFAM" id="SSF56784">
    <property type="entry name" value="HAD-like"/>
    <property type="match status" value="1"/>
</dbReference>
<dbReference type="PANTHER" id="PTHR43434:SF19">
    <property type="entry name" value="PHOSPHONOACETALDEHYDE HYDROLASE"/>
    <property type="match status" value="1"/>
</dbReference>
<evidence type="ECO:0000256" key="7">
    <source>
        <dbReference type="ARBA" id="ARBA00023270"/>
    </source>
</evidence>
<keyword evidence="5" id="KW-0106">Calcium</keyword>
<evidence type="ECO:0000256" key="2">
    <source>
        <dbReference type="ARBA" id="ARBA00011738"/>
    </source>
</evidence>
<dbReference type="GO" id="GO:0006281">
    <property type="term" value="P:DNA repair"/>
    <property type="evidence" value="ECO:0007669"/>
    <property type="project" value="TreeGrafter"/>
</dbReference>
<comment type="subunit">
    <text evidence="2">Homodimer.</text>
</comment>
<keyword evidence="4" id="KW-0378">Hydrolase</keyword>
<accession>A0A7J6PNW8</accession>
<evidence type="ECO:0000259" key="8">
    <source>
        <dbReference type="PROSITE" id="PS50222"/>
    </source>
</evidence>
<dbReference type="GO" id="GO:0050194">
    <property type="term" value="F:phosphonoacetaldehyde hydrolase activity"/>
    <property type="evidence" value="ECO:0007669"/>
    <property type="project" value="InterPro"/>
</dbReference>
<keyword evidence="3" id="KW-0479">Metal-binding</keyword>
<dbReference type="InterPro" id="IPR011992">
    <property type="entry name" value="EF-hand-dom_pair"/>
</dbReference>
<dbReference type="Gene3D" id="1.10.238.10">
    <property type="entry name" value="EF-hand"/>
    <property type="match status" value="1"/>
</dbReference>
<dbReference type="GO" id="GO:0008967">
    <property type="term" value="F:phosphoglycolate phosphatase activity"/>
    <property type="evidence" value="ECO:0007669"/>
    <property type="project" value="TreeGrafter"/>
</dbReference>
<dbReference type="Gene3D" id="1.10.150.240">
    <property type="entry name" value="Putative phosphatase, domain 2"/>
    <property type="match status" value="1"/>
</dbReference>
<gene>
    <name evidence="9" type="ORF">FOZ60_004493</name>
</gene>